<dbReference type="OrthoDB" id="2236831at2"/>
<evidence type="ECO:0000313" key="2">
    <source>
        <dbReference type="Proteomes" id="UP000199008"/>
    </source>
</evidence>
<proteinExistence type="predicted"/>
<protein>
    <recommendedName>
        <fullName evidence="3">Phage gp6-like head-tail connector protein</fullName>
    </recommendedName>
</protein>
<reference evidence="2" key="1">
    <citation type="submission" date="2016-10" db="EMBL/GenBank/DDBJ databases">
        <authorList>
            <person name="Varghese N."/>
            <person name="Submissions S."/>
        </authorList>
    </citation>
    <scope>NUCLEOTIDE SEQUENCE [LARGE SCALE GENOMIC DNA]</scope>
    <source>
        <strain evidence="2">CGMCC 1.8895</strain>
    </source>
</reference>
<evidence type="ECO:0000313" key="1">
    <source>
        <dbReference type="EMBL" id="SDK82486.1"/>
    </source>
</evidence>
<name>A0A1G9F243_9BACL</name>
<dbReference type="Proteomes" id="UP000199008">
    <property type="component" value="Unassembled WGS sequence"/>
</dbReference>
<evidence type="ECO:0008006" key="3">
    <source>
        <dbReference type="Google" id="ProtNLM"/>
    </source>
</evidence>
<sequence length="101" mass="12025">MEITDDVVQEFKGRMRVYHNHEDDRIESMLEGSYAFLTNKCGHFSMDEPNQGKELVFERTRYVYHDAVEYFDVNYKSMVMNFMLRNLEELKPDDEAVDGTL</sequence>
<dbReference type="STRING" id="576118.SAMN05216216_11089"/>
<accession>A0A1G9F243</accession>
<dbReference type="EMBL" id="FNFY01000010">
    <property type="protein sequence ID" value="SDK82486.1"/>
    <property type="molecule type" value="Genomic_DNA"/>
</dbReference>
<dbReference type="AlphaFoldDB" id="A0A1G9F243"/>
<dbReference type="RefSeq" id="WP_092986134.1">
    <property type="nucleotide sequence ID" value="NZ_FNFY01000010.1"/>
</dbReference>
<organism evidence="1 2">
    <name type="scientific">Lacicoccus qingdaonensis</name>
    <dbReference type="NCBI Taxonomy" id="576118"/>
    <lineage>
        <taxon>Bacteria</taxon>
        <taxon>Bacillati</taxon>
        <taxon>Bacillota</taxon>
        <taxon>Bacilli</taxon>
        <taxon>Bacillales</taxon>
        <taxon>Salinicoccaceae</taxon>
        <taxon>Lacicoccus</taxon>
    </lineage>
</organism>
<gene>
    <name evidence="1" type="ORF">SAMN05216216_11089</name>
</gene>
<keyword evidence="2" id="KW-1185">Reference proteome</keyword>